<proteinExistence type="predicted"/>
<name>A0ABV0BBV2_9SPHN</name>
<keyword evidence="1" id="KW-1133">Transmembrane helix</keyword>
<keyword evidence="1" id="KW-0812">Transmembrane</keyword>
<gene>
    <name evidence="2" type="ORF">TPR58_17865</name>
</gene>
<comment type="caution">
    <text evidence="2">The sequence shown here is derived from an EMBL/GenBank/DDBJ whole genome shotgun (WGS) entry which is preliminary data.</text>
</comment>
<dbReference type="RefSeq" id="WP_346248082.1">
    <property type="nucleotide sequence ID" value="NZ_JBDIZK010000011.1"/>
</dbReference>
<evidence type="ECO:0008006" key="4">
    <source>
        <dbReference type="Google" id="ProtNLM"/>
    </source>
</evidence>
<protein>
    <recommendedName>
        <fullName evidence="4">SHOCT domain-containing protein</fullName>
    </recommendedName>
</protein>
<evidence type="ECO:0000313" key="2">
    <source>
        <dbReference type="EMBL" id="MEN3749045.1"/>
    </source>
</evidence>
<organism evidence="2 3">
    <name type="scientific">Sphingomonas rustica</name>
    <dbReference type="NCBI Taxonomy" id="3103142"/>
    <lineage>
        <taxon>Bacteria</taxon>
        <taxon>Pseudomonadati</taxon>
        <taxon>Pseudomonadota</taxon>
        <taxon>Alphaproteobacteria</taxon>
        <taxon>Sphingomonadales</taxon>
        <taxon>Sphingomonadaceae</taxon>
        <taxon>Sphingomonas</taxon>
    </lineage>
</organism>
<dbReference type="EMBL" id="JBDIZK010000011">
    <property type="protein sequence ID" value="MEN3749045.1"/>
    <property type="molecule type" value="Genomic_DNA"/>
</dbReference>
<accession>A0ABV0BBV2</accession>
<keyword evidence="3" id="KW-1185">Reference proteome</keyword>
<evidence type="ECO:0000256" key="1">
    <source>
        <dbReference type="SAM" id="Phobius"/>
    </source>
</evidence>
<reference evidence="2 3" key="1">
    <citation type="submission" date="2024-05" db="EMBL/GenBank/DDBJ databases">
        <title>Sphingomonas sp. HF-S3 16S ribosomal RNA gene Genome sequencing and assembly.</title>
        <authorList>
            <person name="Lee H."/>
        </authorList>
    </citation>
    <scope>NUCLEOTIDE SEQUENCE [LARGE SCALE GENOMIC DNA]</scope>
    <source>
        <strain evidence="2 3">HF-S3</strain>
    </source>
</reference>
<dbReference type="InterPro" id="IPR024422">
    <property type="entry name" value="Protein_unknown_function_OB"/>
</dbReference>
<sequence>MSDHISEELQRHADLRASGVLNENEFEAQKAKLLKGGKTSAKTGGGLRRVIIWGAIGLFVLILIPFLVGGGGDRAAVATGNGAAPAAAAGPEPIKITAKELAAAYEKNEAAAAKRFADQRLLVDGTIASVDKTFGDQIVLQLETGNFINAQANLKGDAMDAAASLNKGQAVKVLCESVDEMMSIPVLSDCALQ</sequence>
<keyword evidence="1" id="KW-0472">Membrane</keyword>
<dbReference type="Proteomes" id="UP001427805">
    <property type="component" value="Unassembled WGS sequence"/>
</dbReference>
<dbReference type="Pfam" id="PF12869">
    <property type="entry name" value="tRNA_anti-like"/>
    <property type="match status" value="1"/>
</dbReference>
<evidence type="ECO:0000313" key="3">
    <source>
        <dbReference type="Proteomes" id="UP001427805"/>
    </source>
</evidence>
<feature type="transmembrane region" description="Helical" evidence="1">
    <location>
        <begin position="50"/>
        <end position="68"/>
    </location>
</feature>